<dbReference type="InterPro" id="IPR036737">
    <property type="entry name" value="OmpA-like_sf"/>
</dbReference>
<dbReference type="AlphaFoldDB" id="A0A395M1Z2"/>
<proteinExistence type="predicted"/>
<comment type="caution">
    <text evidence="1">The sequence shown here is derived from an EMBL/GenBank/DDBJ whole genome shotgun (WGS) entry which is preliminary data.</text>
</comment>
<evidence type="ECO:0008006" key="3">
    <source>
        <dbReference type="Google" id="ProtNLM"/>
    </source>
</evidence>
<evidence type="ECO:0000313" key="1">
    <source>
        <dbReference type="EMBL" id="RFM24780.1"/>
    </source>
</evidence>
<dbReference type="Proteomes" id="UP000266389">
    <property type="component" value="Unassembled WGS sequence"/>
</dbReference>
<dbReference type="PROSITE" id="PS51257">
    <property type="entry name" value="PROKAR_LIPOPROTEIN"/>
    <property type="match status" value="1"/>
</dbReference>
<gene>
    <name evidence="1" type="ORF">D0433_03980</name>
</gene>
<evidence type="ECO:0000313" key="2">
    <source>
        <dbReference type="Proteomes" id="UP000266389"/>
    </source>
</evidence>
<accession>A0A395M1Z2</accession>
<dbReference type="EMBL" id="PHFL01000026">
    <property type="protein sequence ID" value="RFM24780.1"/>
    <property type="molecule type" value="Genomic_DNA"/>
</dbReference>
<organism evidence="1 2">
    <name type="scientific">Candidatus Thermochlorobacter aerophilus</name>
    <dbReference type="NCBI Taxonomy" id="1868324"/>
    <lineage>
        <taxon>Bacteria</taxon>
        <taxon>Pseudomonadati</taxon>
        <taxon>Chlorobiota</taxon>
        <taxon>Chlorobiia</taxon>
        <taxon>Chlorobiales</taxon>
        <taxon>Candidatus Thermochlorobacteriaceae</taxon>
        <taxon>Candidatus Thermochlorobacter</taxon>
    </lineage>
</organism>
<dbReference type="Gene3D" id="3.30.1330.60">
    <property type="entry name" value="OmpA-like domain"/>
    <property type="match status" value="1"/>
</dbReference>
<reference evidence="1 2" key="1">
    <citation type="journal article" date="2011" name="ISME J.">
        <title>Community ecology of hot spring cyanobacterial mats: predominant populations and their functional potential.</title>
        <authorList>
            <person name="Klatt C.G."/>
            <person name="Wood J.M."/>
            <person name="Rusch D.B."/>
            <person name="Bateson M.M."/>
            <person name="Hamamura N."/>
            <person name="Heidelberg J.F."/>
            <person name="Grossman A.R."/>
            <person name="Bhaya D."/>
            <person name="Cohan F.M."/>
            <person name="Kuhl M."/>
            <person name="Bryant D.A."/>
            <person name="Ward D.M."/>
        </authorList>
    </citation>
    <scope>NUCLEOTIDE SEQUENCE [LARGE SCALE GENOMIC DNA]</scope>
    <source>
        <strain evidence="1">OS</strain>
    </source>
</reference>
<dbReference type="SUPFAM" id="SSF103088">
    <property type="entry name" value="OmpA-like"/>
    <property type="match status" value="1"/>
</dbReference>
<sequence>MPKYLLALLILWYVLFSGCGGTQEAAKTDETRSDTVTAATSDTSKLDISQLRDTSPVDELDYVPVTTDERINPVRLIRLGLITDPGLPMEIVQDDTLGCRYAIPKDWLASQRRYKNLVNYYGNDKISIIISVARPTFDSVSIWAQVQEAIAFGKNQLPRDDWALSADLNTSRTNTTQNYFGRYEFRGKQYNLAFFKVGELQYNVLIDHPLKSLTEQEAKAINYIFASFAVTGKPKAEIPLPVKTAFSDASAELKNVGDTRSVDVPFAKGSDKLPSNTGGLDLVVELLQAEKGTTVGIYAYADDVTLEKRKNEKDSDFKKRLDAARQRIGLSRSRAIVGYLKSKGIAANRLRAEYDPKVTGLVTIKVLSKKADKSATAAVSSKQKKNK</sequence>
<protein>
    <recommendedName>
        <fullName evidence="3">OmpA-like domain-containing protein</fullName>
    </recommendedName>
</protein>
<name>A0A395M1Z2_9BACT</name>